<accession>A0A644X8Z9</accession>
<evidence type="ECO:0000256" key="4">
    <source>
        <dbReference type="ARBA" id="ARBA00022694"/>
    </source>
</evidence>
<organism evidence="6">
    <name type="scientific">bioreactor metagenome</name>
    <dbReference type="NCBI Taxonomy" id="1076179"/>
    <lineage>
        <taxon>unclassified sequences</taxon>
        <taxon>metagenomes</taxon>
        <taxon>ecological metagenomes</taxon>
    </lineage>
</organism>
<keyword evidence="1 6" id="KW-0489">Methyltransferase</keyword>
<dbReference type="InterPro" id="IPR049470">
    <property type="entry name" value="TRM61_C"/>
</dbReference>
<keyword evidence="4" id="KW-0819">tRNA processing</keyword>
<dbReference type="InterPro" id="IPR014816">
    <property type="entry name" value="tRNA_MeTrfase_Gcd14"/>
</dbReference>
<keyword evidence="3" id="KW-0949">S-adenosyl-L-methionine</keyword>
<dbReference type="EMBL" id="VSSQ01002002">
    <property type="protein sequence ID" value="MPM12642.1"/>
    <property type="molecule type" value="Genomic_DNA"/>
</dbReference>
<dbReference type="PIRSF" id="PIRSF017269">
    <property type="entry name" value="GCD14"/>
    <property type="match status" value="1"/>
</dbReference>
<proteinExistence type="predicted"/>
<gene>
    <name evidence="6" type="primary">trmI_4</name>
    <name evidence="6" type="ORF">SDC9_58996</name>
</gene>
<dbReference type="AlphaFoldDB" id="A0A644X8Z9"/>
<dbReference type="PANTHER" id="PTHR12133:SF1">
    <property type="entry name" value="TRNA (ADENINE(58)-N(1))-METHYLTRANSFERASE, MITOCHONDRIAL"/>
    <property type="match status" value="1"/>
</dbReference>
<protein>
    <submittedName>
        <fullName evidence="6">tRNA (Adenine(58)-N(1))-methyltransferase TrmI</fullName>
        <ecNumber evidence="6">2.1.1.220</ecNumber>
    </submittedName>
</protein>
<dbReference type="Pfam" id="PF14801">
    <property type="entry name" value="TrmI-like_N"/>
    <property type="match status" value="1"/>
</dbReference>
<dbReference type="PANTHER" id="PTHR12133">
    <property type="entry name" value="TRNA (ADENINE(58)-N(1))-METHYLTRANSFERASE"/>
    <property type="match status" value="1"/>
</dbReference>
<dbReference type="Gene3D" id="3.40.50.150">
    <property type="entry name" value="Vaccinia Virus protein VP39"/>
    <property type="match status" value="1"/>
</dbReference>
<sequence>MSWNISGITVQEGDLVQLVGVSFKSYIFKLEGGKELHTHRGVVKHSDLIGLAWGTQVFSHMGSSFFLLQPSLPDLIKNTPRATQILYPKDIAQILMTMGIGPGQTVLEAGTGSGGLTTALAFAVGSEGKVISYEYREEHQLKAIKNLERIGLSDRVEFKFKDIGQGFDETGVDALFLDVANSFDYMAQVRKALKPGGYFGSILPTTNQVTNLLVALRQYEFAFIDVFEISQRYYKPEPSRFRPTDRMIAHTGFLIFARPIIIDREHADRKLLREAGAITVVEEEEMKELEREQAREQFGETENLE</sequence>
<dbReference type="GO" id="GO:0031515">
    <property type="term" value="C:tRNA (m1A) methyltransferase complex"/>
    <property type="evidence" value="ECO:0007669"/>
    <property type="project" value="InterPro"/>
</dbReference>
<dbReference type="GO" id="GO:0030488">
    <property type="term" value="P:tRNA methylation"/>
    <property type="evidence" value="ECO:0007669"/>
    <property type="project" value="InterPro"/>
</dbReference>
<evidence type="ECO:0000313" key="6">
    <source>
        <dbReference type="EMBL" id="MPM12642.1"/>
    </source>
</evidence>
<dbReference type="CDD" id="cd02440">
    <property type="entry name" value="AdoMet_MTases"/>
    <property type="match status" value="1"/>
</dbReference>
<reference evidence="6" key="1">
    <citation type="submission" date="2019-08" db="EMBL/GenBank/DDBJ databases">
        <authorList>
            <person name="Kucharzyk K."/>
            <person name="Murdoch R.W."/>
            <person name="Higgins S."/>
            <person name="Loffler F."/>
        </authorList>
    </citation>
    <scope>NUCLEOTIDE SEQUENCE</scope>
</reference>
<dbReference type="GO" id="GO:0160107">
    <property type="term" value="F:tRNA (adenine(58)-N1)-methyltransferase activity"/>
    <property type="evidence" value="ECO:0007669"/>
    <property type="project" value="UniProtKB-EC"/>
</dbReference>
<evidence type="ECO:0000259" key="5">
    <source>
        <dbReference type="Pfam" id="PF08704"/>
    </source>
</evidence>
<dbReference type="SUPFAM" id="SSF53335">
    <property type="entry name" value="S-adenosyl-L-methionine-dependent methyltransferases"/>
    <property type="match status" value="1"/>
</dbReference>
<evidence type="ECO:0000256" key="3">
    <source>
        <dbReference type="ARBA" id="ARBA00022691"/>
    </source>
</evidence>
<name>A0A644X8Z9_9ZZZZ</name>
<feature type="domain" description="tRNA (adenine(58)-N(1))-methyltransferase catalytic subunit TRM61 C-terminal" evidence="5">
    <location>
        <begin position="67"/>
        <end position="237"/>
    </location>
</feature>
<dbReference type="Pfam" id="PF08704">
    <property type="entry name" value="GCD14"/>
    <property type="match status" value="1"/>
</dbReference>
<dbReference type="EC" id="2.1.1.220" evidence="6"/>
<dbReference type="PROSITE" id="PS51620">
    <property type="entry name" value="SAM_TRM61"/>
    <property type="match status" value="1"/>
</dbReference>
<keyword evidence="2 6" id="KW-0808">Transferase</keyword>
<dbReference type="InterPro" id="IPR029063">
    <property type="entry name" value="SAM-dependent_MTases_sf"/>
</dbReference>
<comment type="caution">
    <text evidence="6">The sequence shown here is derived from an EMBL/GenBank/DDBJ whole genome shotgun (WGS) entry which is preliminary data.</text>
</comment>
<evidence type="ECO:0000256" key="1">
    <source>
        <dbReference type="ARBA" id="ARBA00022603"/>
    </source>
</evidence>
<evidence type="ECO:0000256" key="2">
    <source>
        <dbReference type="ARBA" id="ARBA00022679"/>
    </source>
</evidence>
<dbReference type="Gene3D" id="3.10.330.20">
    <property type="match status" value="1"/>
</dbReference>